<evidence type="ECO:0000313" key="3">
    <source>
        <dbReference type="EMBL" id="KAJ1255248.1"/>
    </source>
</evidence>
<sequence>MRTEGKDGLADCLSSVFSDGNDIRPLGDLRSLKLFGKLLKLPERIEELPSLVKLTLQCTGLQRDAVEVLGALTNLTSLRLCKESFMGNGLHFRKKTFTSLAVLELCGLVNVKSVTFEESATPQLKLLKVECWWDWDAGCCSFTGLKHLTNLMEVHVQGLDCGDWEETCRNLV</sequence>
<comment type="caution">
    <text evidence="3">The sequence shown here is derived from an EMBL/GenBank/DDBJ whole genome shotgun (WGS) entry which is preliminary data.</text>
</comment>
<dbReference type="Pfam" id="PF23598">
    <property type="entry name" value="LRR_14"/>
    <property type="match status" value="1"/>
</dbReference>
<dbReference type="InterPro" id="IPR032675">
    <property type="entry name" value="LRR_dom_sf"/>
</dbReference>
<evidence type="ECO:0000259" key="2">
    <source>
        <dbReference type="Pfam" id="PF23598"/>
    </source>
</evidence>
<proteinExistence type="predicted"/>
<dbReference type="SUPFAM" id="SSF52058">
    <property type="entry name" value="L domain-like"/>
    <property type="match status" value="1"/>
</dbReference>
<dbReference type="Gene3D" id="3.80.10.10">
    <property type="entry name" value="Ribonuclease Inhibitor"/>
    <property type="match status" value="1"/>
</dbReference>
<dbReference type="InterPro" id="IPR055414">
    <property type="entry name" value="LRR_R13L4/SHOC2-like"/>
</dbReference>
<feature type="domain" description="Disease resistance R13L4/SHOC-2-like LRR" evidence="2">
    <location>
        <begin position="22"/>
        <end position="164"/>
    </location>
</feature>
<dbReference type="Proteomes" id="UP001164776">
    <property type="component" value="Unassembled WGS sequence"/>
</dbReference>
<keyword evidence="1" id="KW-0677">Repeat</keyword>
<accession>A0A9W8CDY6</accession>
<organism evidence="3 4">
    <name type="scientific">Paspalum vaginatum</name>
    <name type="common">seashore paspalum</name>
    <dbReference type="NCBI Taxonomy" id="158149"/>
    <lineage>
        <taxon>Eukaryota</taxon>
        <taxon>Viridiplantae</taxon>
        <taxon>Streptophyta</taxon>
        <taxon>Embryophyta</taxon>
        <taxon>Tracheophyta</taxon>
        <taxon>Spermatophyta</taxon>
        <taxon>Magnoliopsida</taxon>
        <taxon>Liliopsida</taxon>
        <taxon>Poales</taxon>
        <taxon>Poaceae</taxon>
        <taxon>PACMAD clade</taxon>
        <taxon>Panicoideae</taxon>
        <taxon>Andropogonodae</taxon>
        <taxon>Paspaleae</taxon>
        <taxon>Paspalinae</taxon>
        <taxon>Paspalum</taxon>
    </lineage>
</organism>
<evidence type="ECO:0000313" key="4">
    <source>
        <dbReference type="Proteomes" id="UP001164776"/>
    </source>
</evidence>
<keyword evidence="4" id="KW-1185">Reference proteome</keyword>
<name>A0A9W8CDY6_9POAL</name>
<dbReference type="OrthoDB" id="687531at2759"/>
<evidence type="ECO:0000256" key="1">
    <source>
        <dbReference type="ARBA" id="ARBA00022737"/>
    </source>
</evidence>
<protein>
    <recommendedName>
        <fullName evidence="2">Disease resistance R13L4/SHOC-2-like LRR domain-containing protein</fullName>
    </recommendedName>
</protein>
<reference evidence="3 4" key="1">
    <citation type="submission" date="2022-10" db="EMBL/GenBank/DDBJ databases">
        <title>WGS assembly of Paspalum vaginatum 540-79.</title>
        <authorList>
            <person name="Sun G."/>
            <person name="Wase N."/>
            <person name="Shu S."/>
            <person name="Jenkins J."/>
            <person name="Zhou B."/>
            <person name="Torres-Rodriguez J."/>
            <person name="Chen C."/>
            <person name="Sandor L."/>
            <person name="Plott C."/>
            <person name="Yoshinga Y."/>
            <person name="Daum C."/>
            <person name="Qi P."/>
            <person name="Barry K."/>
            <person name="Lipzen A."/>
            <person name="Berry L."/>
            <person name="Pedersen C."/>
            <person name="Gottilla T."/>
            <person name="Foltz A."/>
            <person name="Yu H."/>
            <person name="O'Malley R."/>
            <person name="Zhang C."/>
            <person name="Devos K."/>
            <person name="Sigmon B."/>
            <person name="Yu B."/>
            <person name="Obata T."/>
            <person name="Schmutz J."/>
            <person name="Schnable J."/>
        </authorList>
    </citation>
    <scope>NUCLEOTIDE SEQUENCE [LARGE SCALE GENOMIC DNA]</scope>
    <source>
        <strain evidence="4">cv. 540-79</strain>
    </source>
</reference>
<gene>
    <name evidence="3" type="ORF">BS78_K271600</name>
</gene>
<dbReference type="AlphaFoldDB" id="A0A9W8CDY6"/>
<dbReference type="EMBL" id="MU629771">
    <property type="protein sequence ID" value="KAJ1255248.1"/>
    <property type="molecule type" value="Genomic_DNA"/>
</dbReference>